<dbReference type="Proteomes" id="UP000249130">
    <property type="component" value="Unassembled WGS sequence"/>
</dbReference>
<reference evidence="2 3" key="1">
    <citation type="submission" date="2017-07" db="EMBL/GenBank/DDBJ databases">
        <title>Draft Genome Sequences of Select Purple Nonsulfur Bacteria.</title>
        <authorList>
            <person name="Lasarre B."/>
            <person name="Mckinlay J.B."/>
        </authorList>
    </citation>
    <scope>NUCLEOTIDE SEQUENCE [LARGE SCALE GENOMIC DNA]</scope>
    <source>
        <strain evidence="2 3">DSM 5909</strain>
    </source>
</reference>
<name>A0A327L333_9BRAD</name>
<organism evidence="2 3">
    <name type="scientific">Rhodoplanes roseus</name>
    <dbReference type="NCBI Taxonomy" id="29409"/>
    <lineage>
        <taxon>Bacteria</taxon>
        <taxon>Pseudomonadati</taxon>
        <taxon>Pseudomonadota</taxon>
        <taxon>Alphaproteobacteria</taxon>
        <taxon>Hyphomicrobiales</taxon>
        <taxon>Nitrobacteraceae</taxon>
        <taxon>Rhodoplanes</taxon>
    </lineage>
</organism>
<dbReference type="EMBL" id="NPEX01000039">
    <property type="protein sequence ID" value="RAI44594.1"/>
    <property type="molecule type" value="Genomic_DNA"/>
</dbReference>
<dbReference type="RefSeq" id="WP_111418546.1">
    <property type="nucleotide sequence ID" value="NZ_NPEX01000039.1"/>
</dbReference>
<comment type="caution">
    <text evidence="2">The sequence shown here is derived from an EMBL/GenBank/DDBJ whole genome shotgun (WGS) entry which is preliminary data.</text>
</comment>
<feature type="domain" description="HepT-like" evidence="1">
    <location>
        <begin position="49"/>
        <end position="155"/>
    </location>
</feature>
<evidence type="ECO:0000313" key="2">
    <source>
        <dbReference type="EMBL" id="RAI44594.1"/>
    </source>
</evidence>
<proteinExistence type="predicted"/>
<evidence type="ECO:0000259" key="1">
    <source>
        <dbReference type="Pfam" id="PF20797"/>
    </source>
</evidence>
<dbReference type="InterPro" id="IPR048769">
    <property type="entry name" value="HepT-like_dom"/>
</dbReference>
<accession>A0A327L333</accession>
<dbReference type="OrthoDB" id="9792853at2"/>
<keyword evidence="3" id="KW-1185">Reference proteome</keyword>
<dbReference type="Pfam" id="PF20797">
    <property type="entry name" value="HepT-like_2"/>
    <property type="match status" value="1"/>
</dbReference>
<dbReference type="AlphaFoldDB" id="A0A327L333"/>
<sequence length="163" mass="17985">MRGTCVDIENELADVAREVGLLEAGVTLVREAREGTDPAWTWLAVQGLASGVEKIYTGCERIMGLIAAEIDGARIERSESWHASLLKRMSHPFPGVRDAVISETCFAALDRLRAFRHRQRNSYGFVLDVGIVLERATQTGPAFEQFRSDVTALLDRLRAAGRG</sequence>
<protein>
    <recommendedName>
        <fullName evidence="1">HepT-like domain-containing protein</fullName>
    </recommendedName>
</protein>
<gene>
    <name evidence="2" type="ORF">CH341_08160</name>
</gene>
<evidence type="ECO:0000313" key="3">
    <source>
        <dbReference type="Proteomes" id="UP000249130"/>
    </source>
</evidence>